<sequence length="382" mass="43717">MASAIAIDELDPNSQLLRNFDDAWRADLALIRQITLQEMQEEEDRILAARLAGITLDAIPDDVRNMAMLLHDSDNESNHEDEPKTVSNKSNVPNIGITYKQQKKTKCALCMDYTIKTDPRVPCNHKYCISCLQELFMKSMQDETLMPPRCCQKQIPIDLARLTSKQIENFNAKQLEYSTKDRLYCSQPTCSTFIPPKLIVNGIGTCPKPGCGVTTCSICKAASHGKFDCPKDEATAAVLDTAHKAGWKRCYQCRAMVELNHGCFHMTCRCHAEFCYVCAIPWKNCKCPQWDEENLYREARVRTARIPAHQRTQTNNGIDLNEAIQRMANQLRANHECRHTNGWAYTRGGGRCEECGHFLPQYLFRCYQCHFMACNRCRRNRL</sequence>
<dbReference type="AlphaFoldDB" id="A0A815JXU2"/>
<accession>A0A815JXU2</accession>
<evidence type="ECO:0000256" key="6">
    <source>
        <dbReference type="ARBA" id="ARBA00022771"/>
    </source>
</evidence>
<organism evidence="10 12">
    <name type="scientific">Rotaria sordida</name>
    <dbReference type="NCBI Taxonomy" id="392033"/>
    <lineage>
        <taxon>Eukaryota</taxon>
        <taxon>Metazoa</taxon>
        <taxon>Spiralia</taxon>
        <taxon>Gnathifera</taxon>
        <taxon>Rotifera</taxon>
        <taxon>Eurotatoria</taxon>
        <taxon>Bdelloidea</taxon>
        <taxon>Philodinida</taxon>
        <taxon>Philodinidae</taxon>
        <taxon>Rotaria</taxon>
    </lineage>
</organism>
<dbReference type="OrthoDB" id="9997353at2759"/>
<dbReference type="EMBL" id="CAJNOU010006798">
    <property type="protein sequence ID" value="CAF1512904.1"/>
    <property type="molecule type" value="Genomic_DNA"/>
</dbReference>
<evidence type="ECO:0000256" key="4">
    <source>
        <dbReference type="ARBA" id="ARBA00022723"/>
    </source>
</evidence>
<evidence type="ECO:0000256" key="2">
    <source>
        <dbReference type="ARBA" id="ARBA00012251"/>
    </source>
</evidence>
<dbReference type="InterPro" id="IPR044066">
    <property type="entry name" value="TRIAD_supradom"/>
</dbReference>
<protein>
    <recommendedName>
        <fullName evidence="2">RBR-type E3 ubiquitin transferase</fullName>
        <ecNumber evidence="2">2.3.2.31</ecNumber>
    </recommendedName>
</protein>
<evidence type="ECO:0000256" key="8">
    <source>
        <dbReference type="ARBA" id="ARBA00022833"/>
    </source>
</evidence>
<evidence type="ECO:0000256" key="3">
    <source>
        <dbReference type="ARBA" id="ARBA00022679"/>
    </source>
</evidence>
<evidence type="ECO:0000259" key="9">
    <source>
        <dbReference type="PROSITE" id="PS51873"/>
    </source>
</evidence>
<dbReference type="CDD" id="cd22584">
    <property type="entry name" value="Rcat_RBR_unk"/>
    <property type="match status" value="1"/>
</dbReference>
<evidence type="ECO:0000313" key="11">
    <source>
        <dbReference type="EMBL" id="CAF1512904.1"/>
    </source>
</evidence>
<evidence type="ECO:0000313" key="12">
    <source>
        <dbReference type="Proteomes" id="UP000663882"/>
    </source>
</evidence>
<proteinExistence type="predicted"/>
<dbReference type="InterPro" id="IPR002867">
    <property type="entry name" value="IBR_dom"/>
</dbReference>
<evidence type="ECO:0000256" key="7">
    <source>
        <dbReference type="ARBA" id="ARBA00022786"/>
    </source>
</evidence>
<dbReference type="PROSITE" id="PS51873">
    <property type="entry name" value="TRIAD"/>
    <property type="match status" value="1"/>
</dbReference>
<gene>
    <name evidence="10" type="ORF">RFH988_LOCUS34181</name>
    <name evidence="11" type="ORF">SEV965_LOCUS36641</name>
</gene>
<evidence type="ECO:0000313" key="10">
    <source>
        <dbReference type="EMBL" id="CAF1387682.1"/>
    </source>
</evidence>
<comment type="caution">
    <text evidence="10">The sequence shown here is derived from an EMBL/GenBank/DDBJ whole genome shotgun (WGS) entry which is preliminary data.</text>
</comment>
<evidence type="ECO:0000256" key="1">
    <source>
        <dbReference type="ARBA" id="ARBA00001798"/>
    </source>
</evidence>
<name>A0A815JXU2_9BILA</name>
<keyword evidence="7" id="KW-0833">Ubl conjugation pathway</keyword>
<dbReference type="SUPFAM" id="SSF57850">
    <property type="entry name" value="RING/U-box"/>
    <property type="match status" value="2"/>
</dbReference>
<dbReference type="EMBL" id="CAJNOO010004619">
    <property type="protein sequence ID" value="CAF1387682.1"/>
    <property type="molecule type" value="Genomic_DNA"/>
</dbReference>
<dbReference type="Pfam" id="PF01485">
    <property type="entry name" value="IBR"/>
    <property type="match status" value="1"/>
</dbReference>
<comment type="catalytic activity">
    <reaction evidence="1">
        <text>[E2 ubiquitin-conjugating enzyme]-S-ubiquitinyl-L-cysteine + [acceptor protein]-L-lysine = [E2 ubiquitin-conjugating enzyme]-L-cysteine + [acceptor protein]-N(6)-ubiquitinyl-L-lysine.</text>
        <dbReference type="EC" id="2.3.2.31"/>
    </reaction>
</comment>
<keyword evidence="6" id="KW-0863">Zinc-finger</keyword>
<dbReference type="Gene3D" id="1.20.120.1750">
    <property type="match status" value="1"/>
</dbReference>
<dbReference type="GO" id="GO:0061630">
    <property type="term" value="F:ubiquitin protein ligase activity"/>
    <property type="evidence" value="ECO:0007669"/>
    <property type="project" value="UniProtKB-EC"/>
</dbReference>
<reference evidence="10" key="1">
    <citation type="submission" date="2021-02" db="EMBL/GenBank/DDBJ databases">
        <authorList>
            <person name="Nowell W R."/>
        </authorList>
    </citation>
    <scope>NUCLEOTIDE SEQUENCE</scope>
</reference>
<dbReference type="EC" id="2.3.2.31" evidence="2"/>
<dbReference type="Proteomes" id="UP000663889">
    <property type="component" value="Unassembled WGS sequence"/>
</dbReference>
<dbReference type="PROSITE" id="PS00518">
    <property type="entry name" value="ZF_RING_1"/>
    <property type="match status" value="1"/>
</dbReference>
<dbReference type="Proteomes" id="UP000663882">
    <property type="component" value="Unassembled WGS sequence"/>
</dbReference>
<evidence type="ECO:0000256" key="5">
    <source>
        <dbReference type="ARBA" id="ARBA00022737"/>
    </source>
</evidence>
<dbReference type="GO" id="GO:0008270">
    <property type="term" value="F:zinc ion binding"/>
    <property type="evidence" value="ECO:0007669"/>
    <property type="project" value="UniProtKB-KW"/>
</dbReference>
<keyword evidence="3" id="KW-0808">Transferase</keyword>
<dbReference type="InterPro" id="IPR017907">
    <property type="entry name" value="Znf_RING_CS"/>
</dbReference>
<dbReference type="InterPro" id="IPR031127">
    <property type="entry name" value="E3_UB_ligase_RBR"/>
</dbReference>
<dbReference type="CDD" id="cd20335">
    <property type="entry name" value="BRcat_RBR"/>
    <property type="match status" value="1"/>
</dbReference>
<keyword evidence="5" id="KW-0677">Repeat</keyword>
<dbReference type="GO" id="GO:0016567">
    <property type="term" value="P:protein ubiquitination"/>
    <property type="evidence" value="ECO:0007669"/>
    <property type="project" value="InterPro"/>
</dbReference>
<feature type="domain" description="RING-type" evidence="9">
    <location>
        <begin position="103"/>
        <end position="291"/>
    </location>
</feature>
<keyword evidence="8" id="KW-0862">Zinc</keyword>
<dbReference type="PANTHER" id="PTHR11685">
    <property type="entry name" value="RBR FAMILY RING FINGER AND IBR DOMAIN-CONTAINING"/>
    <property type="match status" value="1"/>
</dbReference>
<keyword evidence="4" id="KW-0479">Metal-binding</keyword>